<proteinExistence type="predicted"/>
<organism evidence="2 3">
    <name type="scientific">Sphingomonas aquatilis</name>
    <dbReference type="NCBI Taxonomy" id="93063"/>
    <lineage>
        <taxon>Bacteria</taxon>
        <taxon>Pseudomonadati</taxon>
        <taxon>Pseudomonadota</taxon>
        <taxon>Alphaproteobacteria</taxon>
        <taxon>Sphingomonadales</taxon>
        <taxon>Sphingomonadaceae</taxon>
        <taxon>Sphingomonas</taxon>
    </lineage>
</organism>
<name>A0AAW3TV38_9SPHN</name>
<gene>
    <name evidence="2" type="ORF">GGR47_001559</name>
</gene>
<sequence length="140" mass="14360">MIRARLIAAGVAVAVLLAIVWAIHRSGERTGAAQVTQGVERQHSARAAEARADERAAAAVSDSIGRRVARADDLSTQAVKATIKDLRDAIEAVPPAAAGDPVPAAPVDRLQNSLNAGIDRANRAAEDPGAISRTGENGAS</sequence>
<comment type="caution">
    <text evidence="2">The sequence shown here is derived from an EMBL/GenBank/DDBJ whole genome shotgun (WGS) entry which is preliminary data.</text>
</comment>
<feature type="region of interest" description="Disordered" evidence="1">
    <location>
        <begin position="118"/>
        <end position="140"/>
    </location>
</feature>
<accession>A0AAW3TV38</accession>
<reference evidence="2 3" key="1">
    <citation type="submission" date="2020-08" db="EMBL/GenBank/DDBJ databases">
        <title>Genomic Encyclopedia of Type Strains, Phase IV (KMG-IV): sequencing the most valuable type-strain genomes for metagenomic binning, comparative biology and taxonomic classification.</title>
        <authorList>
            <person name="Goeker M."/>
        </authorList>
    </citation>
    <scope>NUCLEOTIDE SEQUENCE [LARGE SCALE GENOMIC DNA]</scope>
    <source>
        <strain evidence="2 3">DSM 15581</strain>
    </source>
</reference>
<evidence type="ECO:0000313" key="3">
    <source>
        <dbReference type="Proteomes" id="UP000528945"/>
    </source>
</evidence>
<keyword evidence="3" id="KW-1185">Reference proteome</keyword>
<protein>
    <submittedName>
        <fullName evidence="2">MFS superfamily sulfate permease-like transporter</fullName>
    </submittedName>
</protein>
<dbReference type="EMBL" id="JACIDB010000002">
    <property type="protein sequence ID" value="MBB3875324.1"/>
    <property type="molecule type" value="Genomic_DNA"/>
</dbReference>
<dbReference type="AlphaFoldDB" id="A0AAW3TV38"/>
<dbReference type="Proteomes" id="UP000528945">
    <property type="component" value="Unassembled WGS sequence"/>
</dbReference>
<evidence type="ECO:0000256" key="1">
    <source>
        <dbReference type="SAM" id="MobiDB-lite"/>
    </source>
</evidence>
<evidence type="ECO:0000313" key="2">
    <source>
        <dbReference type="EMBL" id="MBB3875324.1"/>
    </source>
</evidence>
<dbReference type="RefSeq" id="WP_147035353.1">
    <property type="nucleotide sequence ID" value="NZ_JACIDB010000002.1"/>
</dbReference>